<dbReference type="Proteomes" id="UP000249293">
    <property type="component" value="Chromosome 1"/>
</dbReference>
<evidence type="ECO:0000313" key="3">
    <source>
        <dbReference type="EMBL" id="AWU74686.1"/>
    </source>
</evidence>
<dbReference type="RefSeq" id="XP_029320163.1">
    <property type="nucleotide sequence ID" value="XM_029464304.1"/>
</dbReference>
<feature type="compositionally biased region" description="Pro residues" evidence="1">
    <location>
        <begin position="144"/>
        <end position="155"/>
    </location>
</feature>
<keyword evidence="4" id="KW-1185">Reference proteome</keyword>
<proteinExistence type="predicted"/>
<evidence type="ECO:0000313" key="4">
    <source>
        <dbReference type="Proteomes" id="UP000249293"/>
    </source>
</evidence>
<feature type="region of interest" description="Disordered" evidence="1">
    <location>
        <begin position="114"/>
        <end position="155"/>
    </location>
</feature>
<reference evidence="3 4" key="1">
    <citation type="submission" date="2018-06" db="EMBL/GenBank/DDBJ databases">
        <title>Population genomics shows no distinction between pathogenic Candida krusei and environmental Pichia kudriavzevii: One species, four names.</title>
        <authorList>
            <person name="Douglass A.P."/>
            <person name="Offei B."/>
            <person name="Braun-Galleani S."/>
            <person name="Coughlan A.Y."/>
            <person name="Martos A."/>
            <person name="Ortiz-Merino R.A."/>
            <person name="Byrne K.P."/>
            <person name="Wolfe K.H."/>
        </authorList>
    </citation>
    <scope>NUCLEOTIDE SEQUENCE [LARGE SCALE GENOMIC DNA]</scope>
    <source>
        <strain evidence="3 4">CBS573</strain>
    </source>
</reference>
<feature type="compositionally biased region" description="Polar residues" evidence="1">
    <location>
        <begin position="89"/>
        <end position="98"/>
    </location>
</feature>
<keyword evidence="2" id="KW-0812">Transmembrane</keyword>
<evidence type="ECO:0000256" key="2">
    <source>
        <dbReference type="SAM" id="Phobius"/>
    </source>
</evidence>
<keyword evidence="2" id="KW-0472">Membrane</keyword>
<organism evidence="3 4">
    <name type="scientific">Pichia kudriavzevii</name>
    <name type="common">Yeast</name>
    <name type="synonym">Issatchenkia orientalis</name>
    <dbReference type="NCBI Taxonomy" id="4909"/>
    <lineage>
        <taxon>Eukaryota</taxon>
        <taxon>Fungi</taxon>
        <taxon>Dikarya</taxon>
        <taxon>Ascomycota</taxon>
        <taxon>Saccharomycotina</taxon>
        <taxon>Pichiomycetes</taxon>
        <taxon>Pichiales</taxon>
        <taxon>Pichiaceae</taxon>
        <taxon>Pichia</taxon>
    </lineage>
</organism>
<feature type="transmembrane region" description="Helical" evidence="2">
    <location>
        <begin position="6"/>
        <end position="26"/>
    </location>
</feature>
<gene>
    <name evidence="3" type="ORF">C5L36_0A12620</name>
</gene>
<protein>
    <submittedName>
        <fullName evidence="3">Uncharacterized protein</fullName>
    </submittedName>
</protein>
<feature type="compositionally biased region" description="Polar residues" evidence="1">
    <location>
        <begin position="128"/>
        <end position="138"/>
    </location>
</feature>
<evidence type="ECO:0000256" key="1">
    <source>
        <dbReference type="SAM" id="MobiDB-lite"/>
    </source>
</evidence>
<dbReference type="GeneID" id="40382397"/>
<feature type="compositionally biased region" description="Basic residues" evidence="1">
    <location>
        <begin position="115"/>
        <end position="124"/>
    </location>
</feature>
<feature type="region of interest" description="Disordered" evidence="1">
    <location>
        <begin position="89"/>
        <end position="108"/>
    </location>
</feature>
<dbReference type="AlphaFoldDB" id="A0A2U9R0J3"/>
<name>A0A2U9R0J3_PICKU</name>
<sequence>MKFFFYIFLQHMFVVYVLFFFATWCVREQPFPSSGFNPRGVFPIDIPTVPYQLTDIYTLILKDSNISYTGNRQENQIESSVPPTQIQMNQTSYQNAPSTIPGWNDLPETVVANKPKTKRKRPVHVSHIDQTNATQKTSIGVPLKTPPIPPNTKSK</sequence>
<keyword evidence="2" id="KW-1133">Transmembrane helix</keyword>
<dbReference type="EMBL" id="CP028773">
    <property type="protein sequence ID" value="AWU74686.1"/>
    <property type="molecule type" value="Genomic_DNA"/>
</dbReference>
<dbReference type="KEGG" id="pkz:C5L36_0A12620"/>
<accession>A0A2U9R0J3</accession>
<dbReference type="VEuPathDB" id="FungiDB:C5L36_0A12620"/>